<reference evidence="2" key="2">
    <citation type="submission" date="2021-04" db="EMBL/GenBank/DDBJ databases">
        <authorList>
            <person name="Gilroy R."/>
        </authorList>
    </citation>
    <scope>NUCLEOTIDE SEQUENCE</scope>
    <source>
        <strain evidence="2">ChiBcec2-3848</strain>
    </source>
</reference>
<feature type="transmembrane region" description="Helical" evidence="1">
    <location>
        <begin position="52"/>
        <end position="78"/>
    </location>
</feature>
<organism evidence="2 3">
    <name type="scientific">Candidatus Blautia merdavium</name>
    <dbReference type="NCBI Taxonomy" id="2838494"/>
    <lineage>
        <taxon>Bacteria</taxon>
        <taxon>Bacillati</taxon>
        <taxon>Bacillota</taxon>
        <taxon>Clostridia</taxon>
        <taxon>Lachnospirales</taxon>
        <taxon>Lachnospiraceae</taxon>
        <taxon>Blautia</taxon>
    </lineage>
</organism>
<keyword evidence="1" id="KW-0812">Transmembrane</keyword>
<feature type="transmembrane region" description="Helical" evidence="1">
    <location>
        <begin position="135"/>
        <end position="159"/>
    </location>
</feature>
<dbReference type="AlphaFoldDB" id="A0A9D2PSM8"/>
<feature type="transmembrane region" description="Helical" evidence="1">
    <location>
        <begin position="208"/>
        <end position="233"/>
    </location>
</feature>
<evidence type="ECO:0000313" key="2">
    <source>
        <dbReference type="EMBL" id="HJC64545.1"/>
    </source>
</evidence>
<evidence type="ECO:0000256" key="1">
    <source>
        <dbReference type="SAM" id="Phobius"/>
    </source>
</evidence>
<reference evidence="2" key="1">
    <citation type="journal article" date="2021" name="PeerJ">
        <title>Extensive microbial diversity within the chicken gut microbiome revealed by metagenomics and culture.</title>
        <authorList>
            <person name="Gilroy R."/>
            <person name="Ravi A."/>
            <person name="Getino M."/>
            <person name="Pursley I."/>
            <person name="Horton D.L."/>
            <person name="Alikhan N.F."/>
            <person name="Baker D."/>
            <person name="Gharbi K."/>
            <person name="Hall N."/>
            <person name="Watson M."/>
            <person name="Adriaenssens E.M."/>
            <person name="Foster-Nyarko E."/>
            <person name="Jarju S."/>
            <person name="Secka A."/>
            <person name="Antonio M."/>
            <person name="Oren A."/>
            <person name="Chaudhuri R.R."/>
            <person name="La Ragione R."/>
            <person name="Hildebrand F."/>
            <person name="Pallen M.J."/>
        </authorList>
    </citation>
    <scope>NUCLEOTIDE SEQUENCE</scope>
    <source>
        <strain evidence="2">ChiBcec2-3848</strain>
    </source>
</reference>
<name>A0A9D2PSM8_9FIRM</name>
<protein>
    <submittedName>
        <fullName evidence="2">ABC transporter permease</fullName>
    </submittedName>
</protein>
<feature type="transmembrane region" description="Helical" evidence="1">
    <location>
        <begin position="171"/>
        <end position="196"/>
    </location>
</feature>
<dbReference type="Proteomes" id="UP000823886">
    <property type="component" value="Unassembled WGS sequence"/>
</dbReference>
<feature type="transmembrane region" description="Helical" evidence="1">
    <location>
        <begin position="99"/>
        <end position="129"/>
    </location>
</feature>
<dbReference type="Pfam" id="PF12730">
    <property type="entry name" value="ABC2_membrane_4"/>
    <property type="match status" value="1"/>
</dbReference>
<sequence>MMFALELKKTKRTGFFPAFFAGALAASALPVINTAARPDSFIHQELPAFSVLLNANWSMCAMLNSFLVIIGACILYHTEFSDRGIEKMHQLPVSRNQMFFCKGFLLFLGTGIMVLLENLFLLFCAWYWFPDPSGILSAAIQNVWYSLILMLPVILLMLLTASLCRNMWVSLGIGVTLLFTAQMLISSDTVLVYFPFALPYQFLSSGELSGDAVCFLAAALAETLLFGALKLFLTKSRRYTL</sequence>
<gene>
    <name evidence="2" type="ORF">H9753_13180</name>
</gene>
<proteinExistence type="predicted"/>
<dbReference type="EMBL" id="DWVZ01000183">
    <property type="protein sequence ID" value="HJC64545.1"/>
    <property type="molecule type" value="Genomic_DNA"/>
</dbReference>
<accession>A0A9D2PSM8</accession>
<keyword evidence="1" id="KW-1133">Transmembrane helix</keyword>
<keyword evidence="1" id="KW-0472">Membrane</keyword>
<evidence type="ECO:0000313" key="3">
    <source>
        <dbReference type="Proteomes" id="UP000823886"/>
    </source>
</evidence>
<comment type="caution">
    <text evidence="2">The sequence shown here is derived from an EMBL/GenBank/DDBJ whole genome shotgun (WGS) entry which is preliminary data.</text>
</comment>